<sequence length="309" mass="34930">MTVGDTIQFKISSNDPTIQIDSVSISTNGNILTNPLAWNTSNETPGKKNLLVSVFLSNGTEEKKRHSVTLFSDIEPVAYTYRTINTYVHDPDAFTQGLLVDNGQLYESTGEKGHSSVRKVDIMSGKVIQSTELSSQYFGEGIGLVNDNIYMLSWKARTGFIFDKNSLEQTGQFTYATEGWGMTTKDDTLIMSDGSHRLRFMDPVSFTELRQIEVYDQTGPVDFLNELEYINGDLFAIRWQTDLIYIIDPISGKVKGILDLEGIFDFANYGRRNDVLNGIAYDKDLGKYYITGKWWPKLFEIQLIPKNNI</sequence>
<gene>
    <name evidence="1" type="ORF">N7E81_15955</name>
</gene>
<dbReference type="InterPro" id="IPR007788">
    <property type="entry name" value="QCT"/>
</dbReference>
<dbReference type="Gene3D" id="2.130.10.10">
    <property type="entry name" value="YVTN repeat-like/Quinoprotein amine dehydrogenase"/>
    <property type="match status" value="1"/>
</dbReference>
<dbReference type="InterPro" id="IPR011044">
    <property type="entry name" value="Quino_amine_DH_bsu"/>
</dbReference>
<dbReference type="Pfam" id="PF05096">
    <property type="entry name" value="Glu_cyclase_2"/>
    <property type="match status" value="1"/>
</dbReference>
<dbReference type="RefSeq" id="WP_263050595.1">
    <property type="nucleotide sequence ID" value="NZ_CP106735.1"/>
</dbReference>
<reference evidence="1" key="1">
    <citation type="submission" date="2022-10" db="EMBL/GenBank/DDBJ databases">
        <title>Comparative genomics and taxonomic characterization of three novel marine species of genus Reichenbachiella exhibiting antioxidant and polysaccharide degradation activities.</title>
        <authorList>
            <person name="Muhammad N."/>
            <person name="Lee Y.-J."/>
            <person name="Ko J."/>
            <person name="Kim S.-G."/>
        </authorList>
    </citation>
    <scope>NUCLEOTIDE SEQUENCE</scope>
    <source>
        <strain evidence="1">Wsw4-B4</strain>
    </source>
</reference>
<dbReference type="InterPro" id="IPR015943">
    <property type="entry name" value="WD40/YVTN_repeat-like_dom_sf"/>
</dbReference>
<dbReference type="Proteomes" id="UP001062165">
    <property type="component" value="Chromosome"/>
</dbReference>
<name>A0ABY6CY52_9BACT</name>
<dbReference type="PANTHER" id="PTHR31270:SF1">
    <property type="entry name" value="GLUTAMINYL-PEPTIDE CYCLOTRANSFERASE"/>
    <property type="match status" value="1"/>
</dbReference>
<dbReference type="PANTHER" id="PTHR31270">
    <property type="entry name" value="GLUTAMINYL-PEPTIDE CYCLOTRANSFERASE"/>
    <property type="match status" value="1"/>
</dbReference>
<proteinExistence type="predicted"/>
<protein>
    <submittedName>
        <fullName evidence="1">Glutaminyl-peptide cyclotransferase</fullName>
    </submittedName>
</protein>
<accession>A0ABY6CY52</accession>
<organism evidence="1 2">
    <name type="scientific">Reichenbachiella carrageenanivorans</name>
    <dbReference type="NCBI Taxonomy" id="2979869"/>
    <lineage>
        <taxon>Bacteria</taxon>
        <taxon>Pseudomonadati</taxon>
        <taxon>Bacteroidota</taxon>
        <taxon>Cytophagia</taxon>
        <taxon>Cytophagales</taxon>
        <taxon>Reichenbachiellaceae</taxon>
        <taxon>Reichenbachiella</taxon>
    </lineage>
</organism>
<evidence type="ECO:0000313" key="2">
    <source>
        <dbReference type="Proteomes" id="UP001062165"/>
    </source>
</evidence>
<dbReference type="SUPFAM" id="SSF50969">
    <property type="entry name" value="YVTN repeat-like/Quinoprotein amine dehydrogenase"/>
    <property type="match status" value="1"/>
</dbReference>
<keyword evidence="2" id="KW-1185">Reference proteome</keyword>
<dbReference type="EMBL" id="CP106735">
    <property type="protein sequence ID" value="UXX78851.1"/>
    <property type="molecule type" value="Genomic_DNA"/>
</dbReference>
<evidence type="ECO:0000313" key="1">
    <source>
        <dbReference type="EMBL" id="UXX78851.1"/>
    </source>
</evidence>